<evidence type="ECO:0000256" key="2">
    <source>
        <dbReference type="ARBA" id="ARBA00022679"/>
    </source>
</evidence>
<dbReference type="SUPFAM" id="SSF53756">
    <property type="entry name" value="UDP-Glycosyltransferase/glycogen phosphorylase"/>
    <property type="match status" value="1"/>
</dbReference>
<organism evidence="5 6">
    <name type="scientific">Odoribacter splanchnicus</name>
    <dbReference type="NCBI Taxonomy" id="28118"/>
    <lineage>
        <taxon>Bacteria</taxon>
        <taxon>Pseudomonadati</taxon>
        <taxon>Bacteroidota</taxon>
        <taxon>Bacteroidia</taxon>
        <taxon>Bacteroidales</taxon>
        <taxon>Odoribacteraceae</taxon>
        <taxon>Odoribacter</taxon>
    </lineage>
</organism>
<feature type="domain" description="Glycosyltransferase subfamily 4-like N-terminal" evidence="4">
    <location>
        <begin position="25"/>
        <end position="161"/>
    </location>
</feature>
<dbReference type="InterPro" id="IPR028098">
    <property type="entry name" value="Glyco_trans_4-like_N"/>
</dbReference>
<sequence>MIKVCHLTSVHNAKDGRIFKKQCCSLAKAGYDVYLIAPAAHSEDINGVKIVGVPGVKKGRLYRMFCLTKAVYRKALEINADIYQIHDPELILYAAKLKKKGKIVVYDSHEDFPQQIKSKNYIPGLLRNILFYSYSYLEKKILRKMDAVISVSPNIVERLSRINPNTYQITNYPIVKEVYDPVQREDRVICFTGQISRLWMHENILSAINTLPDVRYVLAGPANEEYLEKLKKHEEWKRVDYRGEVKSEKVREILQHSKIGIALYDYSAELGYNIGTLGNTKLFEYMQAGLPIVCTDFILWKQVVKNGGCGICVNPRNINEISRAIIYLLEHQDQAREMGKKGQELVQERYNWKTQEKVLYELYRNLSKNDGLSN</sequence>
<evidence type="ECO:0000313" key="5">
    <source>
        <dbReference type="EMBL" id="RGV19370.1"/>
    </source>
</evidence>
<evidence type="ECO:0000259" key="4">
    <source>
        <dbReference type="Pfam" id="PF13439"/>
    </source>
</evidence>
<keyword evidence="2 5" id="KW-0808">Transferase</keyword>
<proteinExistence type="predicted"/>
<dbReference type="RefSeq" id="WP_118108550.1">
    <property type="nucleotide sequence ID" value="NZ_JABWDG010000094.1"/>
</dbReference>
<keyword evidence="1" id="KW-0328">Glycosyltransferase</keyword>
<accession>A0A412W5S7</accession>
<evidence type="ECO:0000259" key="3">
    <source>
        <dbReference type="Pfam" id="PF00534"/>
    </source>
</evidence>
<dbReference type="EMBL" id="QRYW01000051">
    <property type="protein sequence ID" value="RGV19370.1"/>
    <property type="molecule type" value="Genomic_DNA"/>
</dbReference>
<reference evidence="5 6" key="1">
    <citation type="submission" date="2018-08" db="EMBL/GenBank/DDBJ databases">
        <title>A genome reference for cultivated species of the human gut microbiota.</title>
        <authorList>
            <person name="Zou Y."/>
            <person name="Xue W."/>
            <person name="Luo G."/>
        </authorList>
    </citation>
    <scope>NUCLEOTIDE SEQUENCE [LARGE SCALE GENOMIC DNA]</scope>
    <source>
        <strain evidence="5 6">AF14-6AC</strain>
    </source>
</reference>
<feature type="domain" description="Glycosyl transferase family 1" evidence="3">
    <location>
        <begin position="184"/>
        <end position="344"/>
    </location>
</feature>
<dbReference type="Pfam" id="PF13439">
    <property type="entry name" value="Glyco_transf_4"/>
    <property type="match status" value="1"/>
</dbReference>
<dbReference type="PANTHER" id="PTHR12526">
    <property type="entry name" value="GLYCOSYLTRANSFERASE"/>
    <property type="match status" value="1"/>
</dbReference>
<evidence type="ECO:0000313" key="6">
    <source>
        <dbReference type="Proteomes" id="UP000283426"/>
    </source>
</evidence>
<dbReference type="Gene3D" id="3.40.50.2000">
    <property type="entry name" value="Glycogen Phosphorylase B"/>
    <property type="match status" value="2"/>
</dbReference>
<protein>
    <submittedName>
        <fullName evidence="5">Glycosyltransferase</fullName>
    </submittedName>
</protein>
<dbReference type="Pfam" id="PF00534">
    <property type="entry name" value="Glycos_transf_1"/>
    <property type="match status" value="1"/>
</dbReference>
<comment type="caution">
    <text evidence="5">The sequence shown here is derived from an EMBL/GenBank/DDBJ whole genome shotgun (WGS) entry which is preliminary data.</text>
</comment>
<dbReference type="AlphaFoldDB" id="A0A412W5S7"/>
<dbReference type="GO" id="GO:0016757">
    <property type="term" value="F:glycosyltransferase activity"/>
    <property type="evidence" value="ECO:0007669"/>
    <property type="project" value="UniProtKB-KW"/>
</dbReference>
<evidence type="ECO:0000256" key="1">
    <source>
        <dbReference type="ARBA" id="ARBA00022676"/>
    </source>
</evidence>
<dbReference type="CDD" id="cd03794">
    <property type="entry name" value="GT4_WbuB-like"/>
    <property type="match status" value="1"/>
</dbReference>
<dbReference type="Proteomes" id="UP000283426">
    <property type="component" value="Unassembled WGS sequence"/>
</dbReference>
<dbReference type="PANTHER" id="PTHR12526:SF629">
    <property type="entry name" value="TEICHURONIC ACID BIOSYNTHESIS GLYCOSYLTRANSFERASE TUAH-RELATED"/>
    <property type="match status" value="1"/>
</dbReference>
<name>A0A412W5S7_9BACT</name>
<gene>
    <name evidence="5" type="ORF">DWW24_18605</name>
</gene>
<dbReference type="InterPro" id="IPR001296">
    <property type="entry name" value="Glyco_trans_1"/>
</dbReference>